<dbReference type="InterPro" id="IPR006689">
    <property type="entry name" value="Small_GTPase_ARF/SAR"/>
</dbReference>
<dbReference type="HOGENOM" id="CLU_1055140_0_0_1"/>
<dbReference type="GO" id="GO:0005525">
    <property type="term" value="F:GTP binding"/>
    <property type="evidence" value="ECO:0007669"/>
    <property type="project" value="UniProtKB-KW"/>
</dbReference>
<protein>
    <submittedName>
        <fullName evidence="8">Uncharacterized protein</fullName>
    </submittedName>
</protein>
<evidence type="ECO:0000256" key="1">
    <source>
        <dbReference type="ARBA" id="ARBA00010290"/>
    </source>
</evidence>
<accession>A0A0E0BKP6</accession>
<dbReference type="Pfam" id="PF00025">
    <property type="entry name" value="Arf"/>
    <property type="match status" value="1"/>
</dbReference>
<dbReference type="GO" id="GO:0016192">
    <property type="term" value="P:vesicle-mediated transport"/>
    <property type="evidence" value="ECO:0007669"/>
    <property type="project" value="UniProtKB-KW"/>
</dbReference>
<keyword evidence="2" id="KW-0449">Lipoprotein</keyword>
<keyword evidence="5 6" id="KW-0342">GTP-binding</keyword>
<evidence type="ECO:0000256" key="7">
    <source>
        <dbReference type="PIRSR" id="PIRSR606689-2"/>
    </source>
</evidence>
<feature type="binding site" evidence="7">
    <location>
        <position position="108"/>
    </location>
    <ligand>
        <name>Mg(2+)</name>
        <dbReference type="ChEBI" id="CHEBI:18420"/>
    </ligand>
</feature>
<dbReference type="GO" id="GO:0003924">
    <property type="term" value="F:GTPase activity"/>
    <property type="evidence" value="ECO:0007669"/>
    <property type="project" value="InterPro"/>
</dbReference>
<evidence type="ECO:0000256" key="4">
    <source>
        <dbReference type="ARBA" id="ARBA00022892"/>
    </source>
</evidence>
<organism evidence="8">
    <name type="scientific">Oryza glumipatula</name>
    <dbReference type="NCBI Taxonomy" id="40148"/>
    <lineage>
        <taxon>Eukaryota</taxon>
        <taxon>Viridiplantae</taxon>
        <taxon>Streptophyta</taxon>
        <taxon>Embryophyta</taxon>
        <taxon>Tracheophyta</taxon>
        <taxon>Spermatophyta</taxon>
        <taxon>Magnoliopsida</taxon>
        <taxon>Liliopsida</taxon>
        <taxon>Poales</taxon>
        <taxon>Poaceae</taxon>
        <taxon>BOP clade</taxon>
        <taxon>Oryzoideae</taxon>
        <taxon>Oryzeae</taxon>
        <taxon>Oryzinae</taxon>
        <taxon>Oryza</taxon>
    </lineage>
</organism>
<dbReference type="GO" id="GO:0046872">
    <property type="term" value="F:metal ion binding"/>
    <property type="evidence" value="ECO:0007669"/>
    <property type="project" value="UniProtKB-KW"/>
</dbReference>
<evidence type="ECO:0000256" key="6">
    <source>
        <dbReference type="PIRSR" id="PIRSR606689-1"/>
    </source>
</evidence>
<comment type="similarity">
    <text evidence="1">Belongs to the small GTPase superfamily. Arf family.</text>
</comment>
<dbReference type="SMART" id="SM00177">
    <property type="entry name" value="ARF"/>
    <property type="match status" value="1"/>
</dbReference>
<keyword evidence="4" id="KW-0931">ER-Golgi transport</keyword>
<sequence length="264" mass="29461">MNIHTQFPSPFPPPLLPPSPPLPIRSPKLAVHFLPRRSIHHQPPAAVAQDSDSVFSWLFEEERQRGGGGRWGRGCKEYKIVVMGLDNAGKTTTLYKLHLGEAVTTAPTIGSNVEEVIFKNIRFEESDRLKASRTVAAFGEYKIYYHPGHGGPPPPPHAAGRRELFWLVLNDPDVIMVFGEVEFRREDIKLAILRPVHAAPQPPPHAQLPLFLFLCSFAAADNTGIPYPAENLTATRKENCRCIANILSHTHNPCLLTLFCFQLL</sequence>
<keyword evidence="2" id="KW-0519">Myristate</keyword>
<dbReference type="eggNOG" id="KOG0070">
    <property type="taxonomic scope" value="Eukaryota"/>
</dbReference>
<dbReference type="Proteomes" id="UP000026961">
    <property type="component" value="Chromosome 11"/>
</dbReference>
<dbReference type="Gene3D" id="3.40.50.300">
    <property type="entry name" value="P-loop containing nucleotide triphosphate hydrolases"/>
    <property type="match status" value="1"/>
</dbReference>
<keyword evidence="9" id="KW-1185">Reference proteome</keyword>
<dbReference type="Gramene" id="OGLUM11G17780.1">
    <property type="protein sequence ID" value="OGLUM11G17780.1"/>
    <property type="gene ID" value="OGLUM11G17780"/>
</dbReference>
<keyword evidence="7" id="KW-0460">Magnesium</keyword>
<dbReference type="EnsemblPlants" id="OGLUM11G17780.1">
    <property type="protein sequence ID" value="OGLUM11G17780.1"/>
    <property type="gene ID" value="OGLUM11G17780"/>
</dbReference>
<evidence type="ECO:0000313" key="9">
    <source>
        <dbReference type="Proteomes" id="UP000026961"/>
    </source>
</evidence>
<evidence type="ECO:0000256" key="5">
    <source>
        <dbReference type="ARBA" id="ARBA00023134"/>
    </source>
</evidence>
<evidence type="ECO:0000256" key="3">
    <source>
        <dbReference type="ARBA" id="ARBA00022741"/>
    </source>
</evidence>
<reference evidence="8" key="2">
    <citation type="submission" date="2018-05" db="EMBL/GenBank/DDBJ databases">
        <title>OgluRS3 (Oryza glumaepatula Reference Sequence Version 3).</title>
        <authorList>
            <person name="Zhang J."/>
            <person name="Kudrna D."/>
            <person name="Lee S."/>
            <person name="Talag J."/>
            <person name="Welchert J."/>
            <person name="Wing R.A."/>
        </authorList>
    </citation>
    <scope>NUCLEOTIDE SEQUENCE [LARGE SCALE GENOMIC DNA]</scope>
</reference>
<keyword evidence="7" id="KW-0479">Metal-binding</keyword>
<keyword evidence="4" id="KW-0813">Transport</keyword>
<dbReference type="InterPro" id="IPR027417">
    <property type="entry name" value="P-loop_NTPase"/>
</dbReference>
<dbReference type="SUPFAM" id="SSF52540">
    <property type="entry name" value="P-loop containing nucleoside triphosphate hydrolases"/>
    <property type="match status" value="1"/>
</dbReference>
<evidence type="ECO:0000313" key="8">
    <source>
        <dbReference type="EnsemblPlants" id="OGLUM11G17780.1"/>
    </source>
</evidence>
<feature type="binding site" evidence="6">
    <location>
        <begin position="84"/>
        <end position="91"/>
    </location>
    <ligand>
        <name>GTP</name>
        <dbReference type="ChEBI" id="CHEBI:37565"/>
    </ligand>
</feature>
<reference evidence="8" key="1">
    <citation type="submission" date="2015-04" db="UniProtKB">
        <authorList>
            <consortium name="EnsemblPlants"/>
        </authorList>
    </citation>
    <scope>IDENTIFICATION</scope>
</reference>
<dbReference type="STRING" id="40148.A0A0E0BKP6"/>
<dbReference type="PANTHER" id="PTHR11711">
    <property type="entry name" value="ADP RIBOSYLATION FACTOR-RELATED"/>
    <property type="match status" value="1"/>
</dbReference>
<name>A0A0E0BKP6_9ORYZ</name>
<feature type="binding site" evidence="7">
    <location>
        <position position="91"/>
    </location>
    <ligand>
        <name>Mg(2+)</name>
        <dbReference type="ChEBI" id="CHEBI:18420"/>
    </ligand>
</feature>
<evidence type="ECO:0000256" key="2">
    <source>
        <dbReference type="ARBA" id="ARBA00022707"/>
    </source>
</evidence>
<proteinExistence type="inferred from homology"/>
<dbReference type="InterPro" id="IPR024156">
    <property type="entry name" value="Small_GTPase_ARF"/>
</dbReference>
<dbReference type="AlphaFoldDB" id="A0A0E0BKP6"/>
<keyword evidence="3 6" id="KW-0547">Nucleotide-binding</keyword>